<protein>
    <recommendedName>
        <fullName evidence="5">Gpi anchored protein</fullName>
    </recommendedName>
</protein>
<feature type="region of interest" description="Disordered" evidence="1">
    <location>
        <begin position="106"/>
        <end position="128"/>
    </location>
</feature>
<evidence type="ECO:0000256" key="1">
    <source>
        <dbReference type="SAM" id="MobiDB-lite"/>
    </source>
</evidence>
<accession>A0ABR4CI89</accession>
<gene>
    <name evidence="3" type="ORF">VTL71DRAFT_14369</name>
</gene>
<evidence type="ECO:0008006" key="5">
    <source>
        <dbReference type="Google" id="ProtNLM"/>
    </source>
</evidence>
<feature type="signal peptide" evidence="2">
    <location>
        <begin position="1"/>
        <end position="18"/>
    </location>
</feature>
<dbReference type="EMBL" id="JAZHXI010000007">
    <property type="protein sequence ID" value="KAL2069690.1"/>
    <property type="molecule type" value="Genomic_DNA"/>
</dbReference>
<name>A0ABR4CI89_9HELO</name>
<comment type="caution">
    <text evidence="3">The sequence shown here is derived from an EMBL/GenBank/DDBJ whole genome shotgun (WGS) entry which is preliminary data.</text>
</comment>
<dbReference type="Proteomes" id="UP001595075">
    <property type="component" value="Unassembled WGS sequence"/>
</dbReference>
<sequence>MQLIKLSVLALLSSYVAAQDIDNNDVPLQCRSVCASVVTLSETCDRQNNDNDSGFINCVCTGSNAASIIPACEACVANFDRNDGADNDVNDLVRSCSFSRASYTSMTGPPTPSASGVPGTAAGPGPLTTLTGSQSSIIPAVTGSASSAIQSLSSVAATNSQQAASASSAIASLSSAATVPTPTSAASANSIKAVGIVGALFWGFIGLA</sequence>
<evidence type="ECO:0000256" key="2">
    <source>
        <dbReference type="SAM" id="SignalP"/>
    </source>
</evidence>
<keyword evidence="2" id="KW-0732">Signal</keyword>
<keyword evidence="4" id="KW-1185">Reference proteome</keyword>
<evidence type="ECO:0000313" key="3">
    <source>
        <dbReference type="EMBL" id="KAL2069690.1"/>
    </source>
</evidence>
<reference evidence="3 4" key="1">
    <citation type="journal article" date="2024" name="Commun. Biol.">
        <title>Comparative genomic analysis of thermophilic fungi reveals convergent evolutionary adaptations and gene losses.</title>
        <authorList>
            <person name="Steindorff A.S."/>
            <person name="Aguilar-Pontes M.V."/>
            <person name="Robinson A.J."/>
            <person name="Andreopoulos B."/>
            <person name="LaButti K."/>
            <person name="Kuo A."/>
            <person name="Mondo S."/>
            <person name="Riley R."/>
            <person name="Otillar R."/>
            <person name="Haridas S."/>
            <person name="Lipzen A."/>
            <person name="Grimwood J."/>
            <person name="Schmutz J."/>
            <person name="Clum A."/>
            <person name="Reid I.D."/>
            <person name="Moisan M.C."/>
            <person name="Butler G."/>
            <person name="Nguyen T.T.M."/>
            <person name="Dewar K."/>
            <person name="Conant G."/>
            <person name="Drula E."/>
            <person name="Henrissat B."/>
            <person name="Hansel C."/>
            <person name="Singer S."/>
            <person name="Hutchinson M.I."/>
            <person name="de Vries R.P."/>
            <person name="Natvig D.O."/>
            <person name="Powell A.J."/>
            <person name="Tsang A."/>
            <person name="Grigoriev I.V."/>
        </authorList>
    </citation>
    <scope>NUCLEOTIDE SEQUENCE [LARGE SCALE GENOMIC DNA]</scope>
    <source>
        <strain evidence="3 4">CBS 494.80</strain>
    </source>
</reference>
<proteinExistence type="predicted"/>
<feature type="chain" id="PRO_5047286725" description="Gpi anchored protein" evidence="2">
    <location>
        <begin position="19"/>
        <end position="208"/>
    </location>
</feature>
<evidence type="ECO:0000313" key="4">
    <source>
        <dbReference type="Proteomes" id="UP001595075"/>
    </source>
</evidence>
<organism evidence="3 4">
    <name type="scientific">Oculimacula yallundae</name>
    <dbReference type="NCBI Taxonomy" id="86028"/>
    <lineage>
        <taxon>Eukaryota</taxon>
        <taxon>Fungi</taxon>
        <taxon>Dikarya</taxon>
        <taxon>Ascomycota</taxon>
        <taxon>Pezizomycotina</taxon>
        <taxon>Leotiomycetes</taxon>
        <taxon>Helotiales</taxon>
        <taxon>Ploettnerulaceae</taxon>
        <taxon>Oculimacula</taxon>
    </lineage>
</organism>